<accession>A0A0M3I478</accession>
<dbReference type="AlphaFoldDB" id="A0A0M3I478"/>
<evidence type="ECO:0000313" key="2">
    <source>
        <dbReference type="Proteomes" id="UP000036681"/>
    </source>
</evidence>
<feature type="domain" description="Jun-like transcription factor" evidence="1">
    <location>
        <begin position="30"/>
        <end position="104"/>
    </location>
</feature>
<proteinExistence type="predicted"/>
<dbReference type="Proteomes" id="UP000036681">
    <property type="component" value="Unplaced"/>
</dbReference>
<dbReference type="WBParaSite" id="ALUE_0001154501-mRNA-1">
    <property type="protein sequence ID" value="ALUE_0001154501-mRNA-1"/>
    <property type="gene ID" value="ALUE_0001154501"/>
</dbReference>
<name>A0A0M3I478_ASCLU</name>
<organism evidence="2 3">
    <name type="scientific">Ascaris lumbricoides</name>
    <name type="common">Giant roundworm</name>
    <dbReference type="NCBI Taxonomy" id="6252"/>
    <lineage>
        <taxon>Eukaryota</taxon>
        <taxon>Metazoa</taxon>
        <taxon>Ecdysozoa</taxon>
        <taxon>Nematoda</taxon>
        <taxon>Chromadorea</taxon>
        <taxon>Rhabditida</taxon>
        <taxon>Spirurina</taxon>
        <taxon>Ascaridomorpha</taxon>
        <taxon>Ascaridoidea</taxon>
        <taxon>Ascarididae</taxon>
        <taxon>Ascaris</taxon>
    </lineage>
</organism>
<dbReference type="InterPro" id="IPR005643">
    <property type="entry name" value="JNK"/>
</dbReference>
<reference evidence="3" key="1">
    <citation type="submission" date="2016-05" db="UniProtKB">
        <authorList>
            <consortium name="WormBaseParasite"/>
        </authorList>
    </citation>
    <scope>IDENTIFICATION</scope>
</reference>
<evidence type="ECO:0000313" key="3">
    <source>
        <dbReference type="WBParaSite" id="ALUE_0001154501-mRNA-1"/>
    </source>
</evidence>
<protein>
    <submittedName>
        <fullName evidence="3">Jun domain-containing protein</fullName>
    </submittedName>
</protein>
<sequence>MSSVPSTSLSTVDTATVSVPDTTIAPNNSASSLKQLKGSLHLDLSSATSSKKQNITADLLSLIKASPSIEKFLSQASATTPTPTKVLYPTDVTLAQRQYAQGFLGMSTICLPIIPILRGNFDGIISVLPSNCL</sequence>
<dbReference type="Pfam" id="PF03957">
    <property type="entry name" value="Jun"/>
    <property type="match status" value="1"/>
</dbReference>
<evidence type="ECO:0000259" key="1">
    <source>
        <dbReference type="Pfam" id="PF03957"/>
    </source>
</evidence>
<keyword evidence="2" id="KW-1185">Reference proteome</keyword>